<dbReference type="InterPro" id="IPR038404">
    <property type="entry name" value="TRAP_DctP_sf"/>
</dbReference>
<dbReference type="GO" id="GO:0055085">
    <property type="term" value="P:transmembrane transport"/>
    <property type="evidence" value="ECO:0007669"/>
    <property type="project" value="InterPro"/>
</dbReference>
<name>A0A2G6E705_9BACT</name>
<dbReference type="PANTHER" id="PTHR33376:SF2">
    <property type="entry name" value="DICARBOXYLATE-BINDING PERIPLASMIC PROTEIN"/>
    <property type="match status" value="1"/>
</dbReference>
<dbReference type="Gene3D" id="3.40.190.170">
    <property type="entry name" value="Bacterial extracellular solute-binding protein, family 7"/>
    <property type="match status" value="1"/>
</dbReference>
<dbReference type="NCBIfam" id="NF037995">
    <property type="entry name" value="TRAP_S1"/>
    <property type="match status" value="1"/>
</dbReference>
<dbReference type="GO" id="GO:0030246">
    <property type="term" value="F:carbohydrate binding"/>
    <property type="evidence" value="ECO:0007669"/>
    <property type="project" value="TreeGrafter"/>
</dbReference>
<feature type="chain" id="PRO_5014642294" evidence="2">
    <location>
        <begin position="21"/>
        <end position="320"/>
    </location>
</feature>
<sequence>MKKCLFLLAFVVACAAIADAETVSMRLAENQPDSNPVSVAMYKFAELAAEKSNGEIKIDVYTNAQLGQEPESIEQVQLGVIEFARVNSVVLANVAKEMGVFTLPYIFRGTEHKFNVLDGPVGESVLKSLEKYGMIGLGYMEAGTRCFYTTEGHKIEKLADLKGLKIRVQPAPISIKMMELLGATPTPMNYGEVYSALQTGVIDGAENDYVSYETSSHYEVAKFYTVDGHLSPPALLLMNLKSFNALSPEHQQIVKEAAAEAVAFERKAMLDHEDVSKDKVLAAGVEVIEIDNSEFQEAVQPIYDEFPEYKEVIEEIKATK</sequence>
<proteinExistence type="predicted"/>
<comment type="caution">
    <text evidence="3">The sequence shown here is derived from an EMBL/GenBank/DDBJ whole genome shotgun (WGS) entry which is preliminary data.</text>
</comment>
<dbReference type="EMBL" id="PDPS01000025">
    <property type="protein sequence ID" value="PID57707.1"/>
    <property type="molecule type" value="Genomic_DNA"/>
</dbReference>
<accession>A0A2G6E705</accession>
<gene>
    <name evidence="3" type="ORF">CSB45_05595</name>
</gene>
<dbReference type="AlphaFoldDB" id="A0A2G6E705"/>
<dbReference type="PANTHER" id="PTHR33376">
    <property type="match status" value="1"/>
</dbReference>
<dbReference type="NCBIfam" id="TIGR00787">
    <property type="entry name" value="dctP"/>
    <property type="match status" value="1"/>
</dbReference>
<organism evidence="3 4">
    <name type="scientific">candidate division KSB3 bacterium</name>
    <dbReference type="NCBI Taxonomy" id="2044937"/>
    <lineage>
        <taxon>Bacteria</taxon>
        <taxon>candidate division KSB3</taxon>
    </lineage>
</organism>
<feature type="signal peptide" evidence="2">
    <location>
        <begin position="1"/>
        <end position="20"/>
    </location>
</feature>
<protein>
    <submittedName>
        <fullName evidence="3">C4-dicarboxylate ABC transporter</fullName>
    </submittedName>
</protein>
<keyword evidence="1 2" id="KW-0732">Signal</keyword>
<dbReference type="InterPro" id="IPR004682">
    <property type="entry name" value="TRAP_DctP"/>
</dbReference>
<evidence type="ECO:0000256" key="1">
    <source>
        <dbReference type="ARBA" id="ARBA00022729"/>
    </source>
</evidence>
<dbReference type="InterPro" id="IPR018389">
    <property type="entry name" value="DctP_fam"/>
</dbReference>
<dbReference type="PIRSF" id="PIRSF006470">
    <property type="entry name" value="DctB"/>
    <property type="match status" value="1"/>
</dbReference>
<dbReference type="GO" id="GO:0030288">
    <property type="term" value="C:outer membrane-bounded periplasmic space"/>
    <property type="evidence" value="ECO:0007669"/>
    <property type="project" value="InterPro"/>
</dbReference>
<evidence type="ECO:0000313" key="3">
    <source>
        <dbReference type="EMBL" id="PID57707.1"/>
    </source>
</evidence>
<dbReference type="CDD" id="cd13671">
    <property type="entry name" value="PBP2_TRAP_SBP_like_3"/>
    <property type="match status" value="1"/>
</dbReference>
<reference evidence="3 4" key="1">
    <citation type="submission" date="2017-10" db="EMBL/GenBank/DDBJ databases">
        <title>Novel microbial diversity and functional potential in the marine mammal oral microbiome.</title>
        <authorList>
            <person name="Dudek N.K."/>
            <person name="Sun C.L."/>
            <person name="Burstein D."/>
            <person name="Kantor R.S."/>
            <person name="Aliaga Goltsman D.S."/>
            <person name="Bik E.M."/>
            <person name="Thomas B.C."/>
            <person name="Banfield J.F."/>
            <person name="Relman D.A."/>
        </authorList>
    </citation>
    <scope>NUCLEOTIDE SEQUENCE [LARGE SCALE GENOMIC DNA]</scope>
    <source>
        <strain evidence="3">DOLZORAL124_49_17</strain>
    </source>
</reference>
<evidence type="ECO:0000313" key="4">
    <source>
        <dbReference type="Proteomes" id="UP000229740"/>
    </source>
</evidence>
<dbReference type="Proteomes" id="UP000229740">
    <property type="component" value="Unassembled WGS sequence"/>
</dbReference>
<evidence type="ECO:0000256" key="2">
    <source>
        <dbReference type="SAM" id="SignalP"/>
    </source>
</evidence>
<dbReference type="Pfam" id="PF03480">
    <property type="entry name" value="DctP"/>
    <property type="match status" value="1"/>
</dbReference>